<organism evidence="1 2">
    <name type="scientific">Granulicella sibirica</name>
    <dbReference type="NCBI Taxonomy" id="2479048"/>
    <lineage>
        <taxon>Bacteria</taxon>
        <taxon>Pseudomonadati</taxon>
        <taxon>Acidobacteriota</taxon>
        <taxon>Terriglobia</taxon>
        <taxon>Terriglobales</taxon>
        <taxon>Acidobacteriaceae</taxon>
        <taxon>Granulicella</taxon>
    </lineage>
</organism>
<evidence type="ECO:0000313" key="2">
    <source>
        <dbReference type="Proteomes" id="UP000289437"/>
    </source>
</evidence>
<accession>A0A4Q0T5Y6</accession>
<gene>
    <name evidence="1" type="ORF">GRAN_0346</name>
</gene>
<dbReference type="EMBL" id="RDSM01000001">
    <property type="protein sequence ID" value="RXH57036.1"/>
    <property type="molecule type" value="Genomic_DNA"/>
</dbReference>
<dbReference type="OrthoDB" id="5521562at2"/>
<dbReference type="Proteomes" id="UP000289437">
    <property type="component" value="Unassembled WGS sequence"/>
</dbReference>
<protein>
    <submittedName>
        <fullName evidence="1">Uncharacterized protein</fullName>
    </submittedName>
</protein>
<reference evidence="1 2" key="1">
    <citation type="submission" date="2018-11" db="EMBL/GenBank/DDBJ databases">
        <authorList>
            <person name="Mardanov A.V."/>
            <person name="Ravin N.V."/>
            <person name="Dedysh S.N."/>
        </authorList>
    </citation>
    <scope>NUCLEOTIDE SEQUENCE [LARGE SCALE GENOMIC DNA]</scope>
    <source>
        <strain evidence="1 2">AF10</strain>
    </source>
</reference>
<dbReference type="SUPFAM" id="SSF48452">
    <property type="entry name" value="TPR-like"/>
    <property type="match status" value="1"/>
</dbReference>
<proteinExistence type="predicted"/>
<name>A0A4Q0T5Y6_9BACT</name>
<sequence>MDRIAMLTEILKQQPNDAFARYGLAMAYSEAGQSEEALVEFAHLHENNPDYVPGYQMAGQLLVKLGRTGEAQTVLATGIEAANRTGNTHAFSEMQALLDDIGE</sequence>
<keyword evidence="2" id="KW-1185">Reference proteome</keyword>
<dbReference type="AlphaFoldDB" id="A0A4Q0T5Y6"/>
<comment type="caution">
    <text evidence="1">The sequence shown here is derived from an EMBL/GenBank/DDBJ whole genome shotgun (WGS) entry which is preliminary data.</text>
</comment>
<dbReference type="InterPro" id="IPR011990">
    <property type="entry name" value="TPR-like_helical_dom_sf"/>
</dbReference>
<reference evidence="2" key="2">
    <citation type="submission" date="2019-02" db="EMBL/GenBank/DDBJ databases">
        <title>Granulicella sibirica sp. nov., a psychrotolerant acidobacterium isolated from an organic soil layer in forested tundra, West Siberia.</title>
        <authorList>
            <person name="Oshkin I.Y."/>
            <person name="Kulichevskaya I.S."/>
            <person name="Rijpstra W.I.C."/>
            <person name="Sinninghe Damste J.S."/>
            <person name="Rakitin A.L."/>
            <person name="Ravin N.V."/>
            <person name="Dedysh S.N."/>
        </authorList>
    </citation>
    <scope>NUCLEOTIDE SEQUENCE [LARGE SCALE GENOMIC DNA]</scope>
    <source>
        <strain evidence="2">AF10</strain>
    </source>
</reference>
<dbReference type="Gene3D" id="1.25.40.10">
    <property type="entry name" value="Tetratricopeptide repeat domain"/>
    <property type="match status" value="1"/>
</dbReference>
<evidence type="ECO:0000313" key="1">
    <source>
        <dbReference type="EMBL" id="RXH57036.1"/>
    </source>
</evidence>
<dbReference type="Pfam" id="PF14559">
    <property type="entry name" value="TPR_19"/>
    <property type="match status" value="1"/>
</dbReference>